<comment type="caution">
    <text evidence="1">The sequence shown here is derived from an EMBL/GenBank/DDBJ whole genome shotgun (WGS) entry which is preliminary data.</text>
</comment>
<proteinExistence type="predicted"/>
<keyword evidence="2" id="KW-1185">Reference proteome</keyword>
<protein>
    <submittedName>
        <fullName evidence="1">Uncharacterized protein</fullName>
    </submittedName>
</protein>
<sequence>MFVEFSYLAVVEQSSEGNDLVKLYLGLCGDAFHAPYVFIESTKRDAGLCESVNYPAIEDDVSGEGETKVDEFVHLVHLLPANGYGAALL</sequence>
<reference evidence="1 2" key="1">
    <citation type="journal article" date="2021" name="Elife">
        <title>Chloroplast acquisition without the gene transfer in kleptoplastic sea slugs, Plakobranchus ocellatus.</title>
        <authorList>
            <person name="Maeda T."/>
            <person name="Takahashi S."/>
            <person name="Yoshida T."/>
            <person name="Shimamura S."/>
            <person name="Takaki Y."/>
            <person name="Nagai Y."/>
            <person name="Toyoda A."/>
            <person name="Suzuki Y."/>
            <person name="Arimoto A."/>
            <person name="Ishii H."/>
            <person name="Satoh N."/>
            <person name="Nishiyama T."/>
            <person name="Hasebe M."/>
            <person name="Maruyama T."/>
            <person name="Minagawa J."/>
            <person name="Obokata J."/>
            <person name="Shigenobu S."/>
        </authorList>
    </citation>
    <scope>NUCLEOTIDE SEQUENCE [LARGE SCALE GENOMIC DNA]</scope>
</reference>
<dbReference type="Proteomes" id="UP000735302">
    <property type="component" value="Unassembled WGS sequence"/>
</dbReference>
<dbReference type="AlphaFoldDB" id="A0AAV4CTC0"/>
<dbReference type="EMBL" id="BLXT01006967">
    <property type="protein sequence ID" value="GFO35141.1"/>
    <property type="molecule type" value="Genomic_DNA"/>
</dbReference>
<evidence type="ECO:0000313" key="1">
    <source>
        <dbReference type="EMBL" id="GFO35141.1"/>
    </source>
</evidence>
<evidence type="ECO:0000313" key="2">
    <source>
        <dbReference type="Proteomes" id="UP000735302"/>
    </source>
</evidence>
<gene>
    <name evidence="1" type="ORF">PoB_006164600</name>
</gene>
<organism evidence="1 2">
    <name type="scientific">Plakobranchus ocellatus</name>
    <dbReference type="NCBI Taxonomy" id="259542"/>
    <lineage>
        <taxon>Eukaryota</taxon>
        <taxon>Metazoa</taxon>
        <taxon>Spiralia</taxon>
        <taxon>Lophotrochozoa</taxon>
        <taxon>Mollusca</taxon>
        <taxon>Gastropoda</taxon>
        <taxon>Heterobranchia</taxon>
        <taxon>Euthyneura</taxon>
        <taxon>Panpulmonata</taxon>
        <taxon>Sacoglossa</taxon>
        <taxon>Placobranchoidea</taxon>
        <taxon>Plakobranchidae</taxon>
        <taxon>Plakobranchus</taxon>
    </lineage>
</organism>
<name>A0AAV4CTC0_9GAST</name>
<accession>A0AAV4CTC0</accession>